<evidence type="ECO:0000256" key="1">
    <source>
        <dbReference type="SAM" id="SignalP"/>
    </source>
</evidence>
<dbReference type="EMBL" id="RBIL01000003">
    <property type="protein sequence ID" value="RKQ84881.1"/>
    <property type="molecule type" value="Genomic_DNA"/>
</dbReference>
<feature type="signal peptide" evidence="1">
    <location>
        <begin position="1"/>
        <end position="17"/>
    </location>
</feature>
<reference evidence="2 3" key="1">
    <citation type="submission" date="2018-10" db="EMBL/GenBank/DDBJ databases">
        <title>Genomic Encyclopedia of Archaeal and Bacterial Type Strains, Phase II (KMG-II): from individual species to whole genera.</title>
        <authorList>
            <person name="Goeker M."/>
        </authorList>
    </citation>
    <scope>NUCLEOTIDE SEQUENCE [LARGE SCALE GENOMIC DNA]</scope>
    <source>
        <strain evidence="2 3">DSM 14954</strain>
    </source>
</reference>
<keyword evidence="1" id="KW-0732">Signal</keyword>
<dbReference type="Proteomes" id="UP000278962">
    <property type="component" value="Unassembled WGS sequence"/>
</dbReference>
<proteinExistence type="predicted"/>
<feature type="chain" id="PRO_5039358312" evidence="1">
    <location>
        <begin position="18"/>
        <end position="565"/>
    </location>
</feature>
<gene>
    <name evidence="2" type="ORF">C8N24_6511</name>
</gene>
<name>A0A660KX46_9ACTN</name>
<evidence type="ECO:0000313" key="2">
    <source>
        <dbReference type="EMBL" id="RKQ84881.1"/>
    </source>
</evidence>
<keyword evidence="3" id="KW-1185">Reference proteome</keyword>
<sequence length="565" mass="61044">MLAALAITLVPSAAAQAAPCPALADVSHPFAPAYAPDSLPDFKQYCTAPGYELTAGDQERILAEHVRATFVTEAEGRVACAPENDCDFSDNVDWVGTQFNYPSGPTQITYYTDPAAFPGHQNLACSYEATITGLTGAGNYTIQDLSSSCDYYIPAATQAWTWAGPKLPATARAQKWETCAPSECEDFPVRHVGTAEKAAAEEYAKPHWIANVQPWDASTYYAGSVKSTGSPGNWTVYVNVYRDQYNCEYRATVTGNEADPTVTPVGSPVCATAVDEFCSRYLTNEGQILGMEGALVPSPPSTDWLTRDGFAFTLVDANPCVSSDPMIRSTAEYISTVENRADFSSRATSAGARKSGSGFHFSGTTATYKDANDLWHLTTVSYIRPENGNYADLGYYCVYTGTFSGDYATGIYTRTGTPSCGYYANTVPALSAWQDSEPPAGLALPPNAQWRGTFIARTYPWEHIWSKGEAEELALVNVAWPAWNADWGSTHGQYASYNTTDTLYSIGSTKTSGRVNDWTVYVSIVKDTGSGTSFSCEYKVRAYVDPVTDIRQTTALSSPVCGTNS</sequence>
<protein>
    <submittedName>
        <fullName evidence="2">Uncharacterized protein</fullName>
    </submittedName>
</protein>
<organism evidence="2 3">
    <name type="scientific">Solirubrobacter pauli</name>
    <dbReference type="NCBI Taxonomy" id="166793"/>
    <lineage>
        <taxon>Bacteria</taxon>
        <taxon>Bacillati</taxon>
        <taxon>Actinomycetota</taxon>
        <taxon>Thermoleophilia</taxon>
        <taxon>Solirubrobacterales</taxon>
        <taxon>Solirubrobacteraceae</taxon>
        <taxon>Solirubrobacter</taxon>
    </lineage>
</organism>
<dbReference type="AlphaFoldDB" id="A0A660KX46"/>
<accession>A0A660KX46</accession>
<comment type="caution">
    <text evidence="2">The sequence shown here is derived from an EMBL/GenBank/DDBJ whole genome shotgun (WGS) entry which is preliminary data.</text>
</comment>
<evidence type="ECO:0000313" key="3">
    <source>
        <dbReference type="Proteomes" id="UP000278962"/>
    </source>
</evidence>